<organism evidence="2 3">
    <name type="scientific">Brucella pseudogrignonensis</name>
    <dbReference type="NCBI Taxonomy" id="419475"/>
    <lineage>
        <taxon>Bacteria</taxon>
        <taxon>Pseudomonadati</taxon>
        <taxon>Pseudomonadota</taxon>
        <taxon>Alphaproteobacteria</taxon>
        <taxon>Hyphomicrobiales</taxon>
        <taxon>Brucellaceae</taxon>
        <taxon>Brucella/Ochrobactrum group</taxon>
        <taxon>Brucella</taxon>
    </lineage>
</organism>
<dbReference type="Pfam" id="PF13439">
    <property type="entry name" value="Glyco_transf_4"/>
    <property type="match status" value="1"/>
</dbReference>
<proteinExistence type="predicted"/>
<protein>
    <recommendedName>
        <fullName evidence="1">Glycosyltransferase subfamily 4-like N-terminal domain-containing protein</fullName>
    </recommendedName>
</protein>
<dbReference type="Pfam" id="PF13692">
    <property type="entry name" value="Glyco_trans_1_4"/>
    <property type="match status" value="1"/>
</dbReference>
<name>A0ABU1MAH3_9HYPH</name>
<sequence>MAANNVMTGSFVVSQLGARMHYAVPRIFASHKRLAHFYTDICAQQGWPRLLNALPSSMLPASVRRLVGRRPQDIPQDRMTTFPAFGLHSAARRLSHQTGPKSTANAIWAGETFGKLVASCGFHGASGVYAFSGEAFEVLSAAKKEGLWTAVEQMIAPRGVVDQLACEEEILNPGWQLSAANDENADAFAAREKAEWAIADAVICPSEFVADHVIEAGCAAEKVVVVPYGVDDRFQIGERRRTPGPLRVLTVGAVGLRKGSPYVGEVARKLAGQAQFRMVGPIDIQPQAQDKLSKCVDLTGPVPRSEMRAQFEWADVFLLPSLCEGSATACYEALAAGLPVICTDNTGSVVRHGIDGYIVPIRDVDETVQILREFSGSPGTLARMSENARERARDFTVARYGERLVEALAQYSSGAAI</sequence>
<comment type="caution">
    <text evidence="2">The sequence shown here is derived from an EMBL/GenBank/DDBJ whole genome shotgun (WGS) entry which is preliminary data.</text>
</comment>
<keyword evidence="3" id="KW-1185">Reference proteome</keyword>
<dbReference type="PANTHER" id="PTHR45947">
    <property type="entry name" value="SULFOQUINOVOSYL TRANSFERASE SQD2"/>
    <property type="match status" value="1"/>
</dbReference>
<evidence type="ECO:0000259" key="1">
    <source>
        <dbReference type="Pfam" id="PF13439"/>
    </source>
</evidence>
<gene>
    <name evidence="2" type="ORF">J2782_002760</name>
</gene>
<reference evidence="2 3" key="1">
    <citation type="submission" date="2023-07" db="EMBL/GenBank/DDBJ databases">
        <title>Sorghum-associated microbial communities from plants grown in Nebraska, USA.</title>
        <authorList>
            <person name="Schachtman D."/>
        </authorList>
    </citation>
    <scope>NUCLEOTIDE SEQUENCE [LARGE SCALE GENOMIC DNA]</scope>
    <source>
        <strain evidence="2 3">DS1730</strain>
    </source>
</reference>
<dbReference type="CDD" id="cd03801">
    <property type="entry name" value="GT4_PimA-like"/>
    <property type="match status" value="1"/>
</dbReference>
<evidence type="ECO:0000313" key="2">
    <source>
        <dbReference type="EMBL" id="MDR6433014.1"/>
    </source>
</evidence>
<accession>A0ABU1MAH3</accession>
<dbReference type="Gene3D" id="3.40.50.2000">
    <property type="entry name" value="Glycogen Phosphorylase B"/>
    <property type="match status" value="2"/>
</dbReference>
<dbReference type="EMBL" id="JAVDQT010000004">
    <property type="protein sequence ID" value="MDR6433014.1"/>
    <property type="molecule type" value="Genomic_DNA"/>
</dbReference>
<dbReference type="InterPro" id="IPR050194">
    <property type="entry name" value="Glycosyltransferase_grp1"/>
</dbReference>
<dbReference type="SUPFAM" id="SSF53756">
    <property type="entry name" value="UDP-Glycosyltransferase/glycogen phosphorylase"/>
    <property type="match status" value="1"/>
</dbReference>
<dbReference type="Proteomes" id="UP001184614">
    <property type="component" value="Unassembled WGS sequence"/>
</dbReference>
<evidence type="ECO:0000313" key="3">
    <source>
        <dbReference type="Proteomes" id="UP001184614"/>
    </source>
</evidence>
<feature type="domain" description="Glycosyltransferase subfamily 4-like N-terminal" evidence="1">
    <location>
        <begin position="196"/>
        <end position="232"/>
    </location>
</feature>
<dbReference type="PANTHER" id="PTHR45947:SF3">
    <property type="entry name" value="SULFOQUINOVOSYL TRANSFERASE SQD2"/>
    <property type="match status" value="1"/>
</dbReference>
<dbReference type="InterPro" id="IPR028098">
    <property type="entry name" value="Glyco_trans_4-like_N"/>
</dbReference>